<keyword evidence="8" id="KW-0175">Coiled coil</keyword>
<dbReference type="Gene3D" id="3.30.60.20">
    <property type="match status" value="1"/>
</dbReference>
<dbReference type="SUPFAM" id="SSF57889">
    <property type="entry name" value="Cysteine-rich domain"/>
    <property type="match status" value="1"/>
</dbReference>
<accession>A0A1B6MD89</accession>
<feature type="domain" description="Phorbol-ester/DAG-type" evidence="10">
    <location>
        <begin position="296"/>
        <end position="345"/>
    </location>
</feature>
<dbReference type="GO" id="GO:0051256">
    <property type="term" value="P:mitotic spindle midzone assembly"/>
    <property type="evidence" value="ECO:0007669"/>
    <property type="project" value="TreeGrafter"/>
</dbReference>
<keyword evidence="3" id="KW-0479">Metal-binding</keyword>
<dbReference type="GO" id="GO:0007266">
    <property type="term" value="P:Rho protein signal transduction"/>
    <property type="evidence" value="ECO:0007669"/>
    <property type="project" value="TreeGrafter"/>
</dbReference>
<dbReference type="GO" id="GO:0097149">
    <property type="term" value="C:centralspindlin complex"/>
    <property type="evidence" value="ECO:0007669"/>
    <property type="project" value="TreeGrafter"/>
</dbReference>
<dbReference type="PROSITE" id="PS50081">
    <property type="entry name" value="ZF_DAG_PE_2"/>
    <property type="match status" value="1"/>
</dbReference>
<feature type="non-terminal residue" evidence="12">
    <location>
        <position position="1"/>
    </location>
</feature>
<evidence type="ECO:0000256" key="9">
    <source>
        <dbReference type="SAM" id="MobiDB-lite"/>
    </source>
</evidence>
<dbReference type="CDD" id="cd04382">
    <property type="entry name" value="RhoGAP_MgcRacGAP"/>
    <property type="match status" value="1"/>
</dbReference>
<dbReference type="InterPro" id="IPR046349">
    <property type="entry name" value="C1-like_sf"/>
</dbReference>
<dbReference type="SUPFAM" id="SSF48350">
    <property type="entry name" value="GTPase activation domain, GAP"/>
    <property type="match status" value="1"/>
</dbReference>
<evidence type="ECO:0000256" key="4">
    <source>
        <dbReference type="ARBA" id="ARBA00022771"/>
    </source>
</evidence>
<dbReference type="GO" id="GO:0005096">
    <property type="term" value="F:GTPase activator activity"/>
    <property type="evidence" value="ECO:0007669"/>
    <property type="project" value="UniProtKB-KW"/>
</dbReference>
<dbReference type="SMART" id="SM00109">
    <property type="entry name" value="C1"/>
    <property type="match status" value="1"/>
</dbReference>
<dbReference type="CDD" id="cd20821">
    <property type="entry name" value="C1_MgcRacGAP"/>
    <property type="match status" value="1"/>
</dbReference>
<dbReference type="Pfam" id="PF00130">
    <property type="entry name" value="C1_1"/>
    <property type="match status" value="1"/>
</dbReference>
<dbReference type="PROSITE" id="PS50238">
    <property type="entry name" value="RHOGAP"/>
    <property type="match status" value="1"/>
</dbReference>
<dbReference type="PROSITE" id="PS00479">
    <property type="entry name" value="ZF_DAG_PE_1"/>
    <property type="match status" value="1"/>
</dbReference>
<dbReference type="GO" id="GO:0030496">
    <property type="term" value="C:midbody"/>
    <property type="evidence" value="ECO:0007669"/>
    <property type="project" value="TreeGrafter"/>
</dbReference>
<evidence type="ECO:0000256" key="1">
    <source>
        <dbReference type="ARBA" id="ARBA00022468"/>
    </source>
</evidence>
<evidence type="ECO:0000313" key="12">
    <source>
        <dbReference type="EMBL" id="JAT33903.1"/>
    </source>
</evidence>
<dbReference type="Pfam" id="PF00620">
    <property type="entry name" value="RhoGAP"/>
    <property type="match status" value="1"/>
</dbReference>
<organism evidence="12">
    <name type="scientific">Graphocephala atropunctata</name>
    <dbReference type="NCBI Taxonomy" id="36148"/>
    <lineage>
        <taxon>Eukaryota</taxon>
        <taxon>Metazoa</taxon>
        <taxon>Ecdysozoa</taxon>
        <taxon>Arthropoda</taxon>
        <taxon>Hexapoda</taxon>
        <taxon>Insecta</taxon>
        <taxon>Pterygota</taxon>
        <taxon>Neoptera</taxon>
        <taxon>Paraneoptera</taxon>
        <taxon>Hemiptera</taxon>
        <taxon>Auchenorrhyncha</taxon>
        <taxon>Membracoidea</taxon>
        <taxon>Cicadellidae</taxon>
        <taxon>Cicadellinae</taxon>
        <taxon>Cicadellini</taxon>
        <taxon>Graphocephala</taxon>
    </lineage>
</organism>
<feature type="coiled-coil region" evidence="8">
    <location>
        <begin position="78"/>
        <end position="112"/>
    </location>
</feature>
<keyword evidence="1" id="KW-0343">GTPase activation</keyword>
<dbReference type="FunFam" id="3.30.60.20:FF:000033">
    <property type="entry name" value="Rac GTPase-activating protein 1"/>
    <property type="match status" value="1"/>
</dbReference>
<gene>
    <name evidence="12" type="ORF">g.14058</name>
</gene>
<evidence type="ECO:0000256" key="5">
    <source>
        <dbReference type="ARBA" id="ARBA00022782"/>
    </source>
</evidence>
<dbReference type="SMART" id="SM00324">
    <property type="entry name" value="RhoGAP"/>
    <property type="match status" value="1"/>
</dbReference>
<evidence type="ECO:0000259" key="10">
    <source>
        <dbReference type="PROSITE" id="PS50081"/>
    </source>
</evidence>
<name>A0A1B6MD89_9HEMI</name>
<dbReference type="GO" id="GO:0000281">
    <property type="term" value="P:mitotic cytokinesis"/>
    <property type="evidence" value="ECO:0007669"/>
    <property type="project" value="TreeGrafter"/>
</dbReference>
<evidence type="ECO:0000256" key="6">
    <source>
        <dbReference type="ARBA" id="ARBA00022833"/>
    </source>
</evidence>
<feature type="domain" description="Rho-GAP" evidence="11">
    <location>
        <begin position="366"/>
        <end position="548"/>
    </location>
</feature>
<sequence length="589" mass="66849">FKNIDMMDSSNLSLLARFDELQKVTKIINQSSLEEFLRFVTSQEECRLKWYDTLRETQRLKRLLDESKKENINFDMKLTTARKLLDQEKQKRQRAEEERNKTELQLQMVRDLLFADNRNLIHDETKEKLKFLNSTIRSRMSNDYNDRLSAIQELDSTGSMLSDLSFSRSDDDLDLEAVLRKKRTYKKQRPSTGFDEPPSVKRRRSQVIELNTDGVPDRMVATTTVTMEHDGSVSAQSQIETIPSAAISAPTAPTRCGSLESVESGLSLENNSNYNQGTPHNPGVLPVGSNKINMRNHLFVTKTVIRPEDCDVCEKRIKFGNSMNRCQNCRASCHPGCKESLPLPCIAPGNTPISKKNMGVIADYAPSVSPKVPALVVHCIKEIEDRGLTETGIYRVPGSDREIKALKEKFMKGRGVPRLTDVDIHVICGCMKDFLRNLKEPLVTHALWWQFSRAAEQHNVEERRAKLQQAISQLPQPNRDTLAYVILHLLKVAESQEANKMPISSLATVLGPTIVGFSSEYPVNETYSQAAKAKLVLEQFLNIPADYWYKMMSGCSNTISTPRITDGLHQSQRTPSTRSFKRLFETPIH</sequence>
<evidence type="ECO:0008006" key="13">
    <source>
        <dbReference type="Google" id="ProtNLM"/>
    </source>
</evidence>
<evidence type="ECO:0000256" key="3">
    <source>
        <dbReference type="ARBA" id="ARBA00022723"/>
    </source>
</evidence>
<dbReference type="AlphaFoldDB" id="A0A1B6MD89"/>
<dbReference type="InterPro" id="IPR002219">
    <property type="entry name" value="PKC_DAG/PE"/>
</dbReference>
<dbReference type="GO" id="GO:0008270">
    <property type="term" value="F:zinc ion binding"/>
    <property type="evidence" value="ECO:0007669"/>
    <property type="project" value="UniProtKB-KW"/>
</dbReference>
<dbReference type="GO" id="GO:0051233">
    <property type="term" value="C:spindle midzone"/>
    <property type="evidence" value="ECO:0007669"/>
    <property type="project" value="TreeGrafter"/>
</dbReference>
<dbReference type="PANTHER" id="PTHR46199">
    <property type="entry name" value="RAC GTPASE-ACTIVATING PROTEIN 1"/>
    <property type="match status" value="1"/>
</dbReference>
<keyword evidence="5" id="KW-0221">Differentiation</keyword>
<dbReference type="GO" id="GO:0032154">
    <property type="term" value="C:cleavage furrow"/>
    <property type="evidence" value="ECO:0007669"/>
    <property type="project" value="TreeGrafter"/>
</dbReference>
<keyword evidence="6" id="KW-0862">Zinc</keyword>
<dbReference type="InterPro" id="IPR000198">
    <property type="entry name" value="RhoGAP_dom"/>
</dbReference>
<reference evidence="12" key="1">
    <citation type="submission" date="2015-11" db="EMBL/GenBank/DDBJ databases">
        <title>De novo transcriptome assembly of four potential Pierce s Disease insect vectors from Arizona vineyards.</title>
        <authorList>
            <person name="Tassone E.E."/>
        </authorList>
    </citation>
    <scope>NUCLEOTIDE SEQUENCE</scope>
</reference>
<protein>
    <recommendedName>
        <fullName evidence="13">Rho-GAP domain-containing protein</fullName>
    </recommendedName>
</protein>
<evidence type="ECO:0000256" key="2">
    <source>
        <dbReference type="ARBA" id="ARBA00022473"/>
    </source>
</evidence>
<evidence type="ECO:0000259" key="11">
    <source>
        <dbReference type="PROSITE" id="PS50238"/>
    </source>
</evidence>
<evidence type="ECO:0000256" key="8">
    <source>
        <dbReference type="SAM" id="Coils"/>
    </source>
</evidence>
<dbReference type="GO" id="GO:0030154">
    <property type="term" value="P:cell differentiation"/>
    <property type="evidence" value="ECO:0007669"/>
    <property type="project" value="UniProtKB-KW"/>
</dbReference>
<dbReference type="InterPro" id="IPR008936">
    <property type="entry name" value="Rho_GTPase_activation_prot"/>
</dbReference>
<keyword evidence="7" id="KW-0744">Spermatogenesis</keyword>
<dbReference type="GO" id="GO:0007283">
    <property type="term" value="P:spermatogenesis"/>
    <property type="evidence" value="ECO:0007669"/>
    <property type="project" value="UniProtKB-KW"/>
</dbReference>
<keyword evidence="4" id="KW-0863">Zinc-finger</keyword>
<dbReference type="EMBL" id="GEBQ01006074">
    <property type="protein sequence ID" value="JAT33903.1"/>
    <property type="molecule type" value="Transcribed_RNA"/>
</dbReference>
<proteinExistence type="predicted"/>
<dbReference type="GO" id="GO:0005634">
    <property type="term" value="C:nucleus"/>
    <property type="evidence" value="ECO:0007669"/>
    <property type="project" value="TreeGrafter"/>
</dbReference>
<dbReference type="PANTHER" id="PTHR46199:SF3">
    <property type="entry name" value="RAC GTPASE-ACTIVATING PROTEIN 1"/>
    <property type="match status" value="1"/>
</dbReference>
<dbReference type="Gene3D" id="1.10.555.10">
    <property type="entry name" value="Rho GTPase activation protein"/>
    <property type="match status" value="1"/>
</dbReference>
<feature type="region of interest" description="Disordered" evidence="9">
    <location>
        <begin position="184"/>
        <end position="203"/>
    </location>
</feature>
<keyword evidence="2" id="KW-0217">Developmental protein</keyword>
<evidence type="ECO:0000256" key="7">
    <source>
        <dbReference type="ARBA" id="ARBA00022871"/>
    </source>
</evidence>